<protein>
    <submittedName>
        <fullName evidence="2">Uncharacterized protein</fullName>
    </submittedName>
</protein>
<dbReference type="EnsemblMetazoa" id="ADIR007224-RA">
    <property type="protein sequence ID" value="ADIR007224-PA"/>
    <property type="gene ID" value="ADIR007224"/>
</dbReference>
<evidence type="ECO:0000313" key="3">
    <source>
        <dbReference type="Proteomes" id="UP000075884"/>
    </source>
</evidence>
<dbReference type="AlphaFoldDB" id="A0A182NHV1"/>
<organism evidence="2 3">
    <name type="scientific">Anopheles dirus</name>
    <dbReference type="NCBI Taxonomy" id="7168"/>
    <lineage>
        <taxon>Eukaryota</taxon>
        <taxon>Metazoa</taxon>
        <taxon>Ecdysozoa</taxon>
        <taxon>Arthropoda</taxon>
        <taxon>Hexapoda</taxon>
        <taxon>Insecta</taxon>
        <taxon>Pterygota</taxon>
        <taxon>Neoptera</taxon>
        <taxon>Endopterygota</taxon>
        <taxon>Diptera</taxon>
        <taxon>Nematocera</taxon>
        <taxon>Culicoidea</taxon>
        <taxon>Culicidae</taxon>
        <taxon>Anophelinae</taxon>
        <taxon>Anopheles</taxon>
    </lineage>
</organism>
<dbReference type="VEuPathDB" id="VectorBase:ADIR007224"/>
<feature type="chain" id="PRO_5008129961" evidence="1">
    <location>
        <begin position="24"/>
        <end position="148"/>
    </location>
</feature>
<sequence length="148" mass="15965">MNGAMGRLTFLTVFCLLVARAHSQQVCYACTDCGWNVSGAVICGSPATGGGGGGVGPTLPTSPQPTYPTTPSWQVTWYPPLSSTIAPWPRAYGYVCYRVQRYISAENRYAIDRGCAFQLASQDQTCHSVTGFQGYYNCELCTGSLCNY</sequence>
<evidence type="ECO:0000313" key="2">
    <source>
        <dbReference type="EnsemblMetazoa" id="ADIR007224-PA"/>
    </source>
</evidence>
<evidence type="ECO:0000256" key="1">
    <source>
        <dbReference type="SAM" id="SignalP"/>
    </source>
</evidence>
<reference evidence="3" key="1">
    <citation type="submission" date="2013-03" db="EMBL/GenBank/DDBJ databases">
        <title>The Genome Sequence of Anopheles dirus WRAIR2.</title>
        <authorList>
            <consortium name="The Broad Institute Genomics Platform"/>
            <person name="Neafsey D.E."/>
            <person name="Walton C."/>
            <person name="Walker B."/>
            <person name="Young S.K."/>
            <person name="Zeng Q."/>
            <person name="Gargeya S."/>
            <person name="Fitzgerald M."/>
            <person name="Haas B."/>
            <person name="Abouelleil A."/>
            <person name="Allen A.W."/>
            <person name="Alvarado L."/>
            <person name="Arachchi H.M."/>
            <person name="Berlin A.M."/>
            <person name="Chapman S.B."/>
            <person name="Gainer-Dewar J."/>
            <person name="Goldberg J."/>
            <person name="Griggs A."/>
            <person name="Gujja S."/>
            <person name="Hansen M."/>
            <person name="Howarth C."/>
            <person name="Imamovic A."/>
            <person name="Ireland A."/>
            <person name="Larimer J."/>
            <person name="McCowan C."/>
            <person name="Murphy C."/>
            <person name="Pearson M."/>
            <person name="Poon T.W."/>
            <person name="Priest M."/>
            <person name="Roberts A."/>
            <person name="Saif S."/>
            <person name="Shea T."/>
            <person name="Sisk P."/>
            <person name="Sykes S."/>
            <person name="Wortman J."/>
            <person name="Nusbaum C."/>
            <person name="Birren B."/>
        </authorList>
    </citation>
    <scope>NUCLEOTIDE SEQUENCE [LARGE SCALE GENOMIC DNA]</scope>
    <source>
        <strain evidence="3">WRAIR2</strain>
    </source>
</reference>
<accession>A0A182NHV1</accession>
<reference evidence="2" key="2">
    <citation type="submission" date="2020-05" db="UniProtKB">
        <authorList>
            <consortium name="EnsemblMetazoa"/>
        </authorList>
    </citation>
    <scope>IDENTIFICATION</scope>
    <source>
        <strain evidence="2">WRAIR2</strain>
    </source>
</reference>
<keyword evidence="3" id="KW-1185">Reference proteome</keyword>
<feature type="signal peptide" evidence="1">
    <location>
        <begin position="1"/>
        <end position="23"/>
    </location>
</feature>
<name>A0A182NHV1_9DIPT</name>
<proteinExistence type="predicted"/>
<keyword evidence="1" id="KW-0732">Signal</keyword>
<dbReference type="Proteomes" id="UP000075884">
    <property type="component" value="Unassembled WGS sequence"/>
</dbReference>